<dbReference type="InterPro" id="IPR044974">
    <property type="entry name" value="Disease_R_plants"/>
</dbReference>
<dbReference type="SUPFAM" id="SSF52540">
    <property type="entry name" value="P-loop containing nucleoside triphosphate hydrolases"/>
    <property type="match status" value="1"/>
</dbReference>
<dbReference type="InterPro" id="IPR058192">
    <property type="entry name" value="WHD_ROQ1-like"/>
</dbReference>
<dbReference type="InterPro" id="IPR002182">
    <property type="entry name" value="NB-ARC"/>
</dbReference>
<dbReference type="InterPro" id="IPR042197">
    <property type="entry name" value="Apaf_helical"/>
</dbReference>
<dbReference type="PANTHER" id="PTHR11017:SF570">
    <property type="entry name" value="DISEASE RESISTANCE PROTEIN (TIR-NBS CLASS)-RELATED"/>
    <property type="match status" value="1"/>
</dbReference>
<dbReference type="Pfam" id="PF01582">
    <property type="entry name" value="TIR"/>
    <property type="match status" value="1"/>
</dbReference>
<dbReference type="Gene3D" id="3.80.10.10">
    <property type="entry name" value="Ribonuclease Inhibitor"/>
    <property type="match status" value="1"/>
</dbReference>
<dbReference type="PANTHER" id="PTHR11017">
    <property type="entry name" value="LEUCINE-RICH REPEAT-CONTAINING PROTEIN"/>
    <property type="match status" value="1"/>
</dbReference>
<dbReference type="GO" id="GO:0006952">
    <property type="term" value="P:defense response"/>
    <property type="evidence" value="ECO:0007669"/>
    <property type="project" value="InterPro"/>
</dbReference>
<evidence type="ECO:0000256" key="5">
    <source>
        <dbReference type="ARBA" id="ARBA00023027"/>
    </source>
</evidence>
<dbReference type="Gene3D" id="3.40.50.10140">
    <property type="entry name" value="Toll/interleukin-1 receptor homology (TIR) domain"/>
    <property type="match status" value="1"/>
</dbReference>
<evidence type="ECO:0000256" key="2">
    <source>
        <dbReference type="ARBA" id="ARBA00022614"/>
    </source>
</evidence>
<protein>
    <recommendedName>
        <fullName evidence="1">ADP-ribosyl cyclase/cyclic ADP-ribose hydrolase</fullName>
        <ecNumber evidence="1">3.2.2.6</ecNumber>
    </recommendedName>
</protein>
<dbReference type="GO" id="GO:0007165">
    <property type="term" value="P:signal transduction"/>
    <property type="evidence" value="ECO:0007669"/>
    <property type="project" value="InterPro"/>
</dbReference>
<dbReference type="EMBL" id="OIVN01001965">
    <property type="protein sequence ID" value="SPC99349.1"/>
    <property type="molecule type" value="Genomic_DNA"/>
</dbReference>
<feature type="compositionally biased region" description="Acidic residues" evidence="7">
    <location>
        <begin position="868"/>
        <end position="878"/>
    </location>
</feature>
<feature type="domain" description="TIR" evidence="8">
    <location>
        <begin position="24"/>
        <end position="195"/>
    </location>
</feature>
<sequence>MTSSMTFQFQRPSFPSSNSITHQWTHDVFLSFRGKDTRNNFTAHLYNAFQKKGINSTFIDYDENNELTTTSSRGEEISQTLLKTIEVSRTSVVVLSRNYASSICCLNELMKIIECKETKGQIVLPVFWKVDPSDVRHQRRSFGKALAQFQDNIMVKRWKAALKDVANLSGWHIARGKGNESEFIKEIVQMVSIIVNRTYLNVAKYPVGIESRVKDINLLLSIGRNDIRMVGILGVGGIGKTTIAKAIYNLIAHQFEVSCFLANVRETSKQESGLVQLQETLLSEILRDARISKVGNVDRGINVIKHRLCSKRVLLILDDVDQLVQLETLAGKCDWFGLGSRISITTRDKSLLTNHQVDFTYQVKEMDHSEALQLFSWNAFKRDKPVDEYAELTERAVHYAGGLPLALMVVGSDLYGSDMIQWESALDKYKRIPNKNIQEILKISYDRLDDNEKDIFLDIACFFKGKHANYVIKILDKCGFFPDIGIQVLIDKSLITIEEYNNLGMHDLLQEMGREIVQQESPEEPGERSRLWFHEDVRHVLEENTMKRLRLFINRNALFSGGPNYLSNELRLLEWPEYPLQSLPSNFHGKRLVVLKMRNNLFKGLHDGFKNLQNLTIMDFSNCEFLTEVPDLSKMPNLEELTLDNCTNLVEVHHSVGFLDKLKVLRFVECSNLRSFPRSLKLRSLVVLMLEDCSGLENFPEIECKMEDSDFFTTLDFFSTLGQLDLSGSSFVSLPSCMGGFLGLRCLKLDDCKQLQEILVLPPKMEEGHLEDHLFGIIFPGNKIPDWFCHHKENSTSDLCEIDINEPPHLDGEIIGMALCAVIELKDGINAKAFHLSGSDHVWLRYYLQEYGDVNLDVHVPTKRGRSDDDDDDDDDGNLESNLLVPHQKRYPSTMSFTVSDLNLG</sequence>
<name>A0A2N9GIU1_FAGSY</name>
<dbReference type="PRINTS" id="PR00364">
    <property type="entry name" value="DISEASERSIST"/>
</dbReference>
<gene>
    <name evidence="9" type="ORF">FSB_LOCUS27231</name>
</gene>
<dbReference type="FunFam" id="3.40.50.10140:FF:000007">
    <property type="entry name" value="Disease resistance protein (TIR-NBS-LRR class)"/>
    <property type="match status" value="1"/>
</dbReference>
<dbReference type="PROSITE" id="PS50104">
    <property type="entry name" value="TIR"/>
    <property type="match status" value="1"/>
</dbReference>
<dbReference type="SUPFAM" id="SSF52058">
    <property type="entry name" value="L domain-like"/>
    <property type="match status" value="1"/>
</dbReference>
<keyword evidence="3" id="KW-0677">Repeat</keyword>
<dbReference type="FunFam" id="1.10.8.430:FF:000002">
    <property type="entry name" value="Disease resistance protein (TIR-NBS-LRR class)"/>
    <property type="match status" value="1"/>
</dbReference>
<comment type="catalytic activity">
    <reaction evidence="6">
        <text>NAD(+) + H2O = ADP-D-ribose + nicotinamide + H(+)</text>
        <dbReference type="Rhea" id="RHEA:16301"/>
        <dbReference type="ChEBI" id="CHEBI:15377"/>
        <dbReference type="ChEBI" id="CHEBI:15378"/>
        <dbReference type="ChEBI" id="CHEBI:17154"/>
        <dbReference type="ChEBI" id="CHEBI:57540"/>
        <dbReference type="ChEBI" id="CHEBI:57967"/>
        <dbReference type="EC" id="3.2.2.6"/>
    </reaction>
    <physiologicalReaction direction="left-to-right" evidence="6">
        <dbReference type="Rhea" id="RHEA:16302"/>
    </physiologicalReaction>
</comment>
<evidence type="ECO:0000256" key="1">
    <source>
        <dbReference type="ARBA" id="ARBA00011982"/>
    </source>
</evidence>
<accession>A0A2N9GIU1</accession>
<dbReference type="Pfam" id="PF23282">
    <property type="entry name" value="WHD_ROQ1"/>
    <property type="match status" value="1"/>
</dbReference>
<dbReference type="Gene3D" id="3.40.50.300">
    <property type="entry name" value="P-loop containing nucleotide triphosphate hydrolases"/>
    <property type="match status" value="1"/>
</dbReference>
<dbReference type="Pfam" id="PF20160">
    <property type="entry name" value="C-JID"/>
    <property type="match status" value="1"/>
</dbReference>
<feature type="region of interest" description="Disordered" evidence="7">
    <location>
        <begin position="859"/>
        <end position="885"/>
    </location>
</feature>
<dbReference type="SUPFAM" id="SSF52200">
    <property type="entry name" value="Toll/Interleukin receptor TIR domain"/>
    <property type="match status" value="1"/>
</dbReference>
<dbReference type="SMART" id="SM00255">
    <property type="entry name" value="TIR"/>
    <property type="match status" value="1"/>
</dbReference>
<dbReference type="Pfam" id="PF00931">
    <property type="entry name" value="NB-ARC"/>
    <property type="match status" value="1"/>
</dbReference>
<dbReference type="InterPro" id="IPR000157">
    <property type="entry name" value="TIR_dom"/>
</dbReference>
<keyword evidence="2" id="KW-0433">Leucine-rich repeat</keyword>
<evidence type="ECO:0000256" key="6">
    <source>
        <dbReference type="ARBA" id="ARBA00047304"/>
    </source>
</evidence>
<dbReference type="GO" id="GO:0043531">
    <property type="term" value="F:ADP binding"/>
    <property type="evidence" value="ECO:0007669"/>
    <property type="project" value="InterPro"/>
</dbReference>
<dbReference type="EC" id="3.2.2.6" evidence="1"/>
<dbReference type="GO" id="GO:0061809">
    <property type="term" value="F:NAD+ nucleosidase activity, cyclic ADP-ribose generating"/>
    <property type="evidence" value="ECO:0007669"/>
    <property type="project" value="UniProtKB-EC"/>
</dbReference>
<reference evidence="9" key="1">
    <citation type="submission" date="2018-02" db="EMBL/GenBank/DDBJ databases">
        <authorList>
            <person name="Cohen D.B."/>
            <person name="Kent A.D."/>
        </authorList>
    </citation>
    <scope>NUCLEOTIDE SEQUENCE</scope>
</reference>
<evidence type="ECO:0000256" key="4">
    <source>
        <dbReference type="ARBA" id="ARBA00022801"/>
    </source>
</evidence>
<proteinExistence type="predicted"/>
<dbReference type="InterPro" id="IPR035897">
    <property type="entry name" value="Toll_tir_struct_dom_sf"/>
</dbReference>
<dbReference type="InterPro" id="IPR045344">
    <property type="entry name" value="C-JID"/>
</dbReference>
<evidence type="ECO:0000256" key="3">
    <source>
        <dbReference type="ARBA" id="ARBA00022737"/>
    </source>
</evidence>
<dbReference type="InterPro" id="IPR027417">
    <property type="entry name" value="P-loop_NTPase"/>
</dbReference>
<dbReference type="AlphaFoldDB" id="A0A2N9GIU1"/>
<keyword evidence="4" id="KW-0378">Hydrolase</keyword>
<evidence type="ECO:0000259" key="8">
    <source>
        <dbReference type="PROSITE" id="PS50104"/>
    </source>
</evidence>
<evidence type="ECO:0000256" key="7">
    <source>
        <dbReference type="SAM" id="MobiDB-lite"/>
    </source>
</evidence>
<keyword evidence="5" id="KW-0520">NAD</keyword>
<dbReference type="InterPro" id="IPR032675">
    <property type="entry name" value="LRR_dom_sf"/>
</dbReference>
<organism evidence="9">
    <name type="scientific">Fagus sylvatica</name>
    <name type="common">Beechnut</name>
    <dbReference type="NCBI Taxonomy" id="28930"/>
    <lineage>
        <taxon>Eukaryota</taxon>
        <taxon>Viridiplantae</taxon>
        <taxon>Streptophyta</taxon>
        <taxon>Embryophyta</taxon>
        <taxon>Tracheophyta</taxon>
        <taxon>Spermatophyta</taxon>
        <taxon>Magnoliopsida</taxon>
        <taxon>eudicotyledons</taxon>
        <taxon>Gunneridae</taxon>
        <taxon>Pentapetalae</taxon>
        <taxon>rosids</taxon>
        <taxon>fabids</taxon>
        <taxon>Fagales</taxon>
        <taxon>Fagaceae</taxon>
        <taxon>Fagus</taxon>
    </lineage>
</organism>
<evidence type="ECO:0000313" key="9">
    <source>
        <dbReference type="EMBL" id="SPC99349.1"/>
    </source>
</evidence>
<dbReference type="Gene3D" id="1.10.8.430">
    <property type="entry name" value="Helical domain of apoptotic protease-activating factors"/>
    <property type="match status" value="1"/>
</dbReference>